<comment type="subcellular location">
    <subcellularLocation>
        <location evidence="8">Cytoplasm</location>
    </subcellularLocation>
</comment>
<evidence type="ECO:0000256" key="5">
    <source>
        <dbReference type="ARBA" id="ARBA00022741"/>
    </source>
</evidence>
<sequence length="398" mass="42783">MGEKTSETSATASPSASPDLIRREIATETKLLVVKVGTRVVTHPDGRLNQERIAQLAEEIHAVRATGRKVALVSSGAVGAGVGRLGLPGRPTNLADLQAVAAIGQSLLMQAYDEHFRNHGDIVGQILLTADVIENRTSYLNARNTLLALLNRFDAVPIINENDTVAVEELRMTFGDNDRLAALVTNLLQADLLVLLSDVEGLFSGDPSDPQSQLIPLVRKIDDSVFALVRDKKTGLSKGGMESKLRAAQIVTTAGANAIIASGKQPGALKKIIAGEPVGTLFFAQGATVKARKRWFGLSIQPRGRIIVDAGARQAIEKRGKSLLPAGVVDVVGQFHKGDLVSLCDCDGCEFARGLTNYSAEDIRRIRGLRTRQIAQVLGWLPYEEIIHRDNLLVTRSA</sequence>
<feature type="binding site" evidence="8">
    <location>
        <position position="163"/>
    </location>
    <ligand>
        <name>substrate</name>
    </ligand>
</feature>
<dbReference type="InterPro" id="IPR001048">
    <property type="entry name" value="Asp/Glu/Uridylate_kinase"/>
</dbReference>
<organism evidence="11 12">
    <name type="scientific">Thermogutta terrifontis</name>
    <dbReference type="NCBI Taxonomy" id="1331910"/>
    <lineage>
        <taxon>Bacteria</taxon>
        <taxon>Pseudomonadati</taxon>
        <taxon>Planctomycetota</taxon>
        <taxon>Planctomycetia</taxon>
        <taxon>Pirellulales</taxon>
        <taxon>Thermoguttaceae</taxon>
        <taxon>Thermogutta</taxon>
    </lineage>
</organism>
<dbReference type="GO" id="GO:0003723">
    <property type="term" value="F:RNA binding"/>
    <property type="evidence" value="ECO:0007669"/>
    <property type="project" value="InterPro"/>
</dbReference>
<keyword evidence="7 8" id="KW-0067">ATP-binding</keyword>
<dbReference type="AlphaFoldDB" id="A0A286R9Q5"/>
<feature type="binding site" evidence="8">
    <location>
        <position position="177"/>
    </location>
    <ligand>
        <name>substrate</name>
    </ligand>
</feature>
<dbReference type="PROSITE" id="PS00902">
    <property type="entry name" value="GLUTAMATE_5_KINASE"/>
    <property type="match status" value="1"/>
</dbReference>
<keyword evidence="1 8" id="KW-0963">Cytoplasm</keyword>
<dbReference type="GO" id="GO:0055129">
    <property type="term" value="P:L-proline biosynthetic process"/>
    <property type="evidence" value="ECO:0007669"/>
    <property type="project" value="UniProtKB-UniRule"/>
</dbReference>
<dbReference type="EMBL" id="CP018477">
    <property type="protein sequence ID" value="ASV72698.1"/>
    <property type="molecule type" value="Genomic_DNA"/>
</dbReference>
<dbReference type="UniPathway" id="UPA00098">
    <property type="reaction ID" value="UER00359"/>
</dbReference>
<dbReference type="Gene3D" id="2.30.130.10">
    <property type="entry name" value="PUA domain"/>
    <property type="match status" value="1"/>
</dbReference>
<evidence type="ECO:0000259" key="10">
    <source>
        <dbReference type="SMART" id="SM00359"/>
    </source>
</evidence>
<dbReference type="GO" id="GO:0004349">
    <property type="term" value="F:glutamate 5-kinase activity"/>
    <property type="evidence" value="ECO:0007669"/>
    <property type="project" value="UniProtKB-UniRule"/>
</dbReference>
<keyword evidence="2 8" id="KW-0028">Amino-acid biosynthesis</keyword>
<dbReference type="InterPro" id="IPR002478">
    <property type="entry name" value="PUA"/>
</dbReference>
<evidence type="ECO:0000256" key="7">
    <source>
        <dbReference type="ARBA" id="ARBA00022840"/>
    </source>
</evidence>
<dbReference type="FunFam" id="2.30.130.10:FF:000007">
    <property type="entry name" value="Glutamate 5-kinase"/>
    <property type="match status" value="1"/>
</dbReference>
<name>A0A286R9Q5_9BACT</name>
<dbReference type="InterPro" id="IPR011529">
    <property type="entry name" value="Glu_5kinase"/>
</dbReference>
<dbReference type="SUPFAM" id="SSF53633">
    <property type="entry name" value="Carbamate kinase-like"/>
    <property type="match status" value="1"/>
</dbReference>
<evidence type="ECO:0000313" key="11">
    <source>
        <dbReference type="EMBL" id="ASV72698.1"/>
    </source>
</evidence>
<dbReference type="InterPro" id="IPR001057">
    <property type="entry name" value="Glu/AcGlu_kinase"/>
</dbReference>
<dbReference type="HAMAP" id="MF_00456">
    <property type="entry name" value="ProB"/>
    <property type="match status" value="1"/>
</dbReference>
<dbReference type="InterPro" id="IPR041739">
    <property type="entry name" value="G5K_ProB"/>
</dbReference>
<dbReference type="EC" id="2.7.2.11" evidence="8"/>
<evidence type="ECO:0000256" key="4">
    <source>
        <dbReference type="ARBA" id="ARBA00022679"/>
    </source>
</evidence>
<protein>
    <recommendedName>
        <fullName evidence="8">Glutamate 5-kinase</fullName>
        <ecNumber evidence="8">2.7.2.11</ecNumber>
    </recommendedName>
    <alternativeName>
        <fullName evidence="8">Gamma-glutamyl kinase</fullName>
        <shortName evidence="8">GK</shortName>
    </alternativeName>
</protein>
<keyword evidence="3 8" id="KW-0641">Proline biosynthesis</keyword>
<comment type="pathway">
    <text evidence="8">Amino-acid biosynthesis; L-proline biosynthesis; L-glutamate 5-semialdehyde from L-glutamate: step 1/2.</text>
</comment>
<keyword evidence="5 8" id="KW-0547">Nucleotide-binding</keyword>
<accession>A0A286R9Q5</accession>
<keyword evidence="12" id="KW-1185">Reference proteome</keyword>
<dbReference type="Pfam" id="PF01472">
    <property type="entry name" value="PUA"/>
    <property type="match status" value="1"/>
</dbReference>
<evidence type="ECO:0000256" key="6">
    <source>
        <dbReference type="ARBA" id="ARBA00022777"/>
    </source>
</evidence>
<feature type="binding site" evidence="8">
    <location>
        <begin position="197"/>
        <end position="198"/>
    </location>
    <ligand>
        <name>ATP</name>
        <dbReference type="ChEBI" id="CHEBI:30616"/>
    </ligand>
</feature>
<evidence type="ECO:0000256" key="8">
    <source>
        <dbReference type="HAMAP-Rule" id="MF_00456"/>
    </source>
</evidence>
<feature type="region of interest" description="Disordered" evidence="9">
    <location>
        <begin position="1"/>
        <end position="20"/>
    </location>
</feature>
<dbReference type="GO" id="GO:0005524">
    <property type="term" value="F:ATP binding"/>
    <property type="evidence" value="ECO:0007669"/>
    <property type="project" value="UniProtKB-KW"/>
</dbReference>
<keyword evidence="6 8" id="KW-0418">Kinase</keyword>
<dbReference type="KEGG" id="ttf:THTE_0096"/>
<dbReference type="PROSITE" id="PS50890">
    <property type="entry name" value="PUA"/>
    <property type="match status" value="1"/>
</dbReference>
<keyword evidence="4 8" id="KW-0808">Transferase</keyword>
<comment type="caution">
    <text evidence="8">Lacks conserved residue(s) required for the propagation of feature annotation.</text>
</comment>
<dbReference type="InterPro" id="IPR036974">
    <property type="entry name" value="PUA_sf"/>
</dbReference>
<dbReference type="Gene3D" id="3.40.1160.10">
    <property type="entry name" value="Acetylglutamate kinase-like"/>
    <property type="match status" value="1"/>
</dbReference>
<dbReference type="OrthoDB" id="9804434at2"/>
<dbReference type="CDD" id="cd04242">
    <property type="entry name" value="AAK_G5K_ProB"/>
    <property type="match status" value="1"/>
</dbReference>
<dbReference type="PANTHER" id="PTHR43654:SF1">
    <property type="entry name" value="ISOPENTENYL PHOSPHATE KINASE"/>
    <property type="match status" value="1"/>
</dbReference>
<feature type="compositionally biased region" description="Low complexity" evidence="9">
    <location>
        <begin position="7"/>
        <end position="18"/>
    </location>
</feature>
<gene>
    <name evidence="8" type="primary">proB</name>
    <name evidence="11" type="ORF">THTE_0096</name>
</gene>
<dbReference type="GO" id="GO:0005829">
    <property type="term" value="C:cytosol"/>
    <property type="evidence" value="ECO:0007669"/>
    <property type="project" value="TreeGrafter"/>
</dbReference>
<dbReference type="InterPro" id="IPR015947">
    <property type="entry name" value="PUA-like_sf"/>
</dbReference>
<evidence type="ECO:0000256" key="2">
    <source>
        <dbReference type="ARBA" id="ARBA00022605"/>
    </source>
</evidence>
<evidence type="ECO:0000256" key="9">
    <source>
        <dbReference type="SAM" id="MobiDB-lite"/>
    </source>
</evidence>
<dbReference type="InterPro" id="IPR036393">
    <property type="entry name" value="AceGlu_kinase-like_sf"/>
</dbReference>
<dbReference type="SMART" id="SM00359">
    <property type="entry name" value="PUA"/>
    <property type="match status" value="1"/>
</dbReference>
<feature type="domain" description="PUA" evidence="10">
    <location>
        <begin position="304"/>
        <end position="378"/>
    </location>
</feature>
<dbReference type="RefSeq" id="WP_095413558.1">
    <property type="nucleotide sequence ID" value="NZ_CP018477.1"/>
</dbReference>
<evidence type="ECO:0000256" key="3">
    <source>
        <dbReference type="ARBA" id="ARBA00022650"/>
    </source>
</evidence>
<dbReference type="Pfam" id="PF00696">
    <property type="entry name" value="AA_kinase"/>
    <property type="match status" value="1"/>
</dbReference>
<dbReference type="FunFam" id="3.40.1160.10:FF:000018">
    <property type="entry name" value="Glutamate 5-kinase"/>
    <property type="match status" value="1"/>
</dbReference>
<reference evidence="11 12" key="1">
    <citation type="journal article" name="Front. Microbiol.">
        <title>Sugar Metabolism of the First Thermophilic Planctomycete Thermogutta terrifontis: Comparative Genomic and Transcriptomic Approaches.</title>
        <authorList>
            <person name="Elcheninov A.G."/>
            <person name="Menzel P."/>
            <person name="Gudbergsdottir S.R."/>
            <person name="Slesarev A.I."/>
            <person name="Kadnikov V.V."/>
            <person name="Krogh A."/>
            <person name="Bonch-Osmolovskaya E.A."/>
            <person name="Peng X."/>
            <person name="Kublanov I.V."/>
        </authorList>
    </citation>
    <scope>NUCLEOTIDE SEQUENCE [LARGE SCALE GENOMIC DNA]</scope>
    <source>
        <strain evidence="11 12">R1</strain>
    </source>
</reference>
<feature type="binding site" evidence="8">
    <location>
        <position position="75"/>
    </location>
    <ligand>
        <name>substrate</name>
    </ligand>
</feature>
<dbReference type="InterPro" id="IPR005715">
    <property type="entry name" value="Glu_5kinase/COase_Synthase"/>
</dbReference>
<evidence type="ECO:0000313" key="12">
    <source>
        <dbReference type="Proteomes" id="UP000215086"/>
    </source>
</evidence>
<dbReference type="NCBIfam" id="TIGR01027">
    <property type="entry name" value="proB"/>
    <property type="match status" value="1"/>
</dbReference>
<dbReference type="InterPro" id="IPR019797">
    <property type="entry name" value="Glutamate_5-kinase_CS"/>
</dbReference>
<dbReference type="PRINTS" id="PR00474">
    <property type="entry name" value="GLU5KINASE"/>
</dbReference>
<dbReference type="Proteomes" id="UP000215086">
    <property type="component" value="Chromosome"/>
</dbReference>
<dbReference type="CDD" id="cd21157">
    <property type="entry name" value="PUA_G5K"/>
    <property type="match status" value="1"/>
</dbReference>
<dbReference type="PIRSF" id="PIRSF000729">
    <property type="entry name" value="GK"/>
    <property type="match status" value="1"/>
</dbReference>
<comment type="catalytic activity">
    <reaction evidence="8">
        <text>L-glutamate + ATP = L-glutamyl 5-phosphate + ADP</text>
        <dbReference type="Rhea" id="RHEA:14877"/>
        <dbReference type="ChEBI" id="CHEBI:29985"/>
        <dbReference type="ChEBI" id="CHEBI:30616"/>
        <dbReference type="ChEBI" id="CHEBI:58274"/>
        <dbReference type="ChEBI" id="CHEBI:456216"/>
        <dbReference type="EC" id="2.7.2.11"/>
    </reaction>
</comment>
<evidence type="ECO:0000256" key="1">
    <source>
        <dbReference type="ARBA" id="ARBA00022490"/>
    </source>
</evidence>
<dbReference type="SUPFAM" id="SSF88697">
    <property type="entry name" value="PUA domain-like"/>
    <property type="match status" value="1"/>
</dbReference>
<proteinExistence type="inferred from homology"/>
<comment type="similarity">
    <text evidence="8">Belongs to the glutamate 5-kinase family.</text>
</comment>
<comment type="function">
    <text evidence="8">Catalyzes the transfer of a phosphate group to glutamate to form L-glutamate 5-phosphate.</text>
</comment>
<dbReference type="PANTHER" id="PTHR43654">
    <property type="entry name" value="GLUTAMATE 5-KINASE"/>
    <property type="match status" value="1"/>
</dbReference>
<feature type="binding site" evidence="8">
    <location>
        <position position="35"/>
    </location>
    <ligand>
        <name>ATP</name>
        <dbReference type="ChEBI" id="CHEBI:30616"/>
    </ligand>
</feature>